<accession>A0A9X0QCM2</accession>
<evidence type="ECO:0000313" key="1">
    <source>
        <dbReference type="EMBL" id="MBB5327867.1"/>
    </source>
</evidence>
<organism evidence="1 2">
    <name type="scientific">Tunturiibacter gelidiferens</name>
    <dbReference type="NCBI Taxonomy" id="3069689"/>
    <lineage>
        <taxon>Bacteria</taxon>
        <taxon>Pseudomonadati</taxon>
        <taxon>Acidobacteriota</taxon>
        <taxon>Terriglobia</taxon>
        <taxon>Terriglobales</taxon>
        <taxon>Acidobacteriaceae</taxon>
        <taxon>Tunturiibacter</taxon>
    </lineage>
</organism>
<proteinExistence type="predicted"/>
<evidence type="ECO:0000313" key="2">
    <source>
        <dbReference type="Proteomes" id="UP000535182"/>
    </source>
</evidence>
<keyword evidence="2" id="KW-1185">Reference proteome</keyword>
<dbReference type="EMBL" id="JACHEB010000003">
    <property type="protein sequence ID" value="MBB5327867.1"/>
    <property type="molecule type" value="Genomic_DNA"/>
</dbReference>
<dbReference type="Proteomes" id="UP000535182">
    <property type="component" value="Unassembled WGS sequence"/>
</dbReference>
<dbReference type="AlphaFoldDB" id="A0A9X0QCM2"/>
<reference evidence="1 2" key="1">
    <citation type="submission" date="2020-08" db="EMBL/GenBank/DDBJ databases">
        <title>Genomic Encyclopedia of Type Strains, Phase IV (KMG-V): Genome sequencing to study the core and pangenomes of soil and plant-associated prokaryotes.</title>
        <authorList>
            <person name="Whitman W."/>
        </authorList>
    </citation>
    <scope>NUCLEOTIDE SEQUENCE [LARGE SCALE GENOMIC DNA]</scope>
    <source>
        <strain evidence="1 2">X5P2</strain>
    </source>
</reference>
<name>A0A9X0QCM2_9BACT</name>
<comment type="caution">
    <text evidence="1">The sequence shown here is derived from an EMBL/GenBank/DDBJ whole genome shotgun (WGS) entry which is preliminary data.</text>
</comment>
<sequence>MDVAGGQQLAFALLKPADAGVALALRAVPVTARVIGDGGMTATGAPIAMATESSCAASRDRQQYLLMLSVDPLATAFDETLPCVANDVGHLQRRPAYTLRIASPDVAS</sequence>
<protein>
    <submittedName>
        <fullName evidence="1">Uncharacterized protein</fullName>
    </submittedName>
</protein>
<gene>
    <name evidence="1" type="ORF">HDF14_001473</name>
</gene>